<protein>
    <submittedName>
        <fullName evidence="1">Galactokinase</fullName>
        <ecNumber evidence="1">2.7.1.6</ecNumber>
    </submittedName>
</protein>
<dbReference type="Proteomes" id="UP000594014">
    <property type="component" value="Chromosome"/>
</dbReference>
<dbReference type="EMBL" id="CP042469">
    <property type="protein sequence ID" value="QOX65707.1"/>
    <property type="molecule type" value="Genomic_DNA"/>
</dbReference>
<accession>A0ACD1AGX8</accession>
<gene>
    <name evidence="1" type="ORF">FRZ06_21335</name>
</gene>
<keyword evidence="2" id="KW-1185">Reference proteome</keyword>
<reference evidence="1" key="1">
    <citation type="submission" date="2019-08" db="EMBL/GenBank/DDBJ databases">
        <title>Genome sequence of Clostridiales bacterium MT110.</title>
        <authorList>
            <person name="Cao J."/>
        </authorList>
    </citation>
    <scope>NUCLEOTIDE SEQUENCE</scope>
    <source>
        <strain evidence="1">MT110</strain>
    </source>
</reference>
<name>A0ACD1AGX8_9FIRM</name>
<proteinExistence type="predicted"/>
<organism evidence="1 2">
    <name type="scientific">Anoxybacterium hadale</name>
    <dbReference type="NCBI Taxonomy" id="3408580"/>
    <lineage>
        <taxon>Bacteria</taxon>
        <taxon>Bacillati</taxon>
        <taxon>Bacillota</taxon>
        <taxon>Clostridia</taxon>
        <taxon>Peptostreptococcales</taxon>
        <taxon>Anaerovoracaceae</taxon>
        <taxon>Anoxybacterium</taxon>
    </lineage>
</organism>
<sequence length="389" mass="43409">MKLKLMKAFEETYGIGGDIRAFFAPGRVNLIGEHTDYNGGHVLPCTLHMGTYMVVRKRNDSILNFYSINMKELGIITSNLDELYFSKEADWTNYTKGVLWALVKEGYEVPCGMDVFVYGTIPGGAGLSSSASLEIVTALAVKELFGFSGLSLIELAKLCQYAENNYIGCNCGIMDQFVVAMGKKNHCMFLNTNDLTYQYVPLDLSKVKIVVTNSKVKHSLVDSQYNKRRSECEKALSELQSVVTISSLGDLSKELFDIHETAIKDPVLRLRARHAVYENQRTIEATKALKEENLMKFGRLMNDSHRSLRDDYQVSCEEIDCLVELAWNHPGTIGSRITGGGFGGCTVSIVNQDSVDSFIDHLRKGYQHATGYDAEFYLIETGDGVKELL</sequence>
<evidence type="ECO:0000313" key="1">
    <source>
        <dbReference type="EMBL" id="QOX65707.1"/>
    </source>
</evidence>
<evidence type="ECO:0000313" key="2">
    <source>
        <dbReference type="Proteomes" id="UP000594014"/>
    </source>
</evidence>
<dbReference type="EC" id="2.7.1.6" evidence="1"/>
<keyword evidence="1" id="KW-0808">Transferase</keyword>